<evidence type="ECO:0000313" key="4">
    <source>
        <dbReference type="Proteomes" id="UP000076532"/>
    </source>
</evidence>
<feature type="chain" id="PRO_5007877407" evidence="2">
    <location>
        <begin position="17"/>
        <end position="114"/>
    </location>
</feature>
<keyword evidence="1" id="KW-1133">Transmembrane helix</keyword>
<accession>A0A166MJI2</accession>
<proteinExistence type="predicted"/>
<reference evidence="3 4" key="1">
    <citation type="journal article" date="2016" name="Mol. Biol. Evol.">
        <title>Comparative Genomics of Early-Diverging Mushroom-Forming Fungi Provides Insights into the Origins of Lignocellulose Decay Capabilities.</title>
        <authorList>
            <person name="Nagy L.G."/>
            <person name="Riley R."/>
            <person name="Tritt A."/>
            <person name="Adam C."/>
            <person name="Daum C."/>
            <person name="Floudas D."/>
            <person name="Sun H."/>
            <person name="Yadav J.S."/>
            <person name="Pangilinan J."/>
            <person name="Larsson K.H."/>
            <person name="Matsuura K."/>
            <person name="Barry K."/>
            <person name="Labutti K."/>
            <person name="Kuo R."/>
            <person name="Ohm R.A."/>
            <person name="Bhattacharya S.S."/>
            <person name="Shirouzu T."/>
            <person name="Yoshinaga Y."/>
            <person name="Martin F.M."/>
            <person name="Grigoriev I.V."/>
            <person name="Hibbett D.S."/>
        </authorList>
    </citation>
    <scope>NUCLEOTIDE SEQUENCE [LARGE SCALE GENOMIC DNA]</scope>
    <source>
        <strain evidence="3 4">CBS 109695</strain>
    </source>
</reference>
<dbReference type="Proteomes" id="UP000076532">
    <property type="component" value="Unassembled WGS sequence"/>
</dbReference>
<evidence type="ECO:0000256" key="2">
    <source>
        <dbReference type="SAM" id="SignalP"/>
    </source>
</evidence>
<evidence type="ECO:0000256" key="1">
    <source>
        <dbReference type="SAM" id="Phobius"/>
    </source>
</evidence>
<keyword evidence="1" id="KW-0472">Membrane</keyword>
<gene>
    <name evidence="3" type="ORF">FIBSPDRAFT_428869</name>
</gene>
<keyword evidence="2" id="KW-0732">Signal</keyword>
<dbReference type="EMBL" id="KV417528">
    <property type="protein sequence ID" value="KZP24062.1"/>
    <property type="molecule type" value="Genomic_DNA"/>
</dbReference>
<sequence>MGCVLVFFVNCTLPEAILIGEGSLWGRFPPNSDTQSHILMRTRLFRCLTERNEDSLSFLHQWLDLPRHSAVVVVVLVAVFCLVGDSISSLCYWLVIDRLQELVIIRLSVELIFG</sequence>
<keyword evidence="1" id="KW-0812">Transmembrane</keyword>
<name>A0A166MJI2_9AGAM</name>
<evidence type="ECO:0000313" key="3">
    <source>
        <dbReference type="EMBL" id="KZP24062.1"/>
    </source>
</evidence>
<feature type="signal peptide" evidence="2">
    <location>
        <begin position="1"/>
        <end position="16"/>
    </location>
</feature>
<protein>
    <submittedName>
        <fullName evidence="3">Uncharacterized protein</fullName>
    </submittedName>
</protein>
<organism evidence="3 4">
    <name type="scientific">Athelia psychrophila</name>
    <dbReference type="NCBI Taxonomy" id="1759441"/>
    <lineage>
        <taxon>Eukaryota</taxon>
        <taxon>Fungi</taxon>
        <taxon>Dikarya</taxon>
        <taxon>Basidiomycota</taxon>
        <taxon>Agaricomycotina</taxon>
        <taxon>Agaricomycetes</taxon>
        <taxon>Agaricomycetidae</taxon>
        <taxon>Atheliales</taxon>
        <taxon>Atheliaceae</taxon>
        <taxon>Athelia</taxon>
    </lineage>
</organism>
<keyword evidence="4" id="KW-1185">Reference proteome</keyword>
<feature type="transmembrane region" description="Helical" evidence="1">
    <location>
        <begin position="70"/>
        <end position="96"/>
    </location>
</feature>
<dbReference type="AlphaFoldDB" id="A0A166MJI2"/>